<accession>A0AC35TKL1</accession>
<dbReference type="WBParaSite" id="RSKR_0000134400.1">
    <property type="protein sequence ID" value="RSKR_0000134400.1"/>
    <property type="gene ID" value="RSKR_0000134400"/>
</dbReference>
<evidence type="ECO:0000313" key="1">
    <source>
        <dbReference type="Proteomes" id="UP000095286"/>
    </source>
</evidence>
<dbReference type="Proteomes" id="UP000095286">
    <property type="component" value="Unplaced"/>
</dbReference>
<name>A0AC35TKL1_9BILA</name>
<sequence length="348" mass="38285">MIATELAEGTLLGMGNPLLDIITTVEKPFLDKYGLKEDDAILAEDKHVPMFEELLKMDNLTFVPGGATQNALRVCQWIVKKPKVCTFFGAIGCDTYGETLREKAAADGVNAKYQVNEKVKTGTCAALINGTNRSLAAHLAAANTFTINHLDESEHQELIEKAKFFYIAGFFLTVCPAAIQRVAAHAADKNKPFMMNLAAPFVSQFFKEPLNAALPYVDIIFGNEDEALAYSLANDYDTKDLKEIAKKLSEHTKMNAERKRTVVITQGENPTIVMEDGVITEYPVLPLTKEQLVDTNGAGDAFCGGYLSMYIQGKSTKECIECAHYAASAIIQQQGCTFPEKCDYHEIL</sequence>
<organism evidence="1 2">
    <name type="scientific">Rhabditophanes sp. KR3021</name>
    <dbReference type="NCBI Taxonomy" id="114890"/>
    <lineage>
        <taxon>Eukaryota</taxon>
        <taxon>Metazoa</taxon>
        <taxon>Ecdysozoa</taxon>
        <taxon>Nematoda</taxon>
        <taxon>Chromadorea</taxon>
        <taxon>Rhabditida</taxon>
        <taxon>Tylenchina</taxon>
        <taxon>Panagrolaimomorpha</taxon>
        <taxon>Strongyloidoidea</taxon>
        <taxon>Alloionematidae</taxon>
        <taxon>Rhabditophanes</taxon>
    </lineage>
</organism>
<reference evidence="2" key="1">
    <citation type="submission" date="2016-11" db="UniProtKB">
        <authorList>
            <consortium name="WormBaseParasite"/>
        </authorList>
    </citation>
    <scope>IDENTIFICATION</scope>
    <source>
        <strain evidence="2">KR3021</strain>
    </source>
</reference>
<evidence type="ECO:0000313" key="2">
    <source>
        <dbReference type="WBParaSite" id="RSKR_0000134400.1"/>
    </source>
</evidence>
<proteinExistence type="predicted"/>
<protein>
    <submittedName>
        <fullName evidence="2">Adenosine kinase</fullName>
    </submittedName>
</protein>